<reference evidence="2" key="1">
    <citation type="submission" date="2020-08" db="EMBL/GenBank/DDBJ databases">
        <title>Ramlibacter sp. USB13 16S ribosomal RNA gene genome sequencing and assembly.</title>
        <authorList>
            <person name="Kang M."/>
        </authorList>
    </citation>
    <scope>NUCLEOTIDE SEQUENCE</scope>
    <source>
        <strain evidence="2">USB13</strain>
    </source>
</reference>
<dbReference type="AlphaFoldDB" id="A0A923SBR3"/>
<keyword evidence="3" id="KW-1185">Reference proteome</keyword>
<organism evidence="2 3">
    <name type="scientific">Ramlibacter cellulosilyticus</name>
    <dbReference type="NCBI Taxonomy" id="2764187"/>
    <lineage>
        <taxon>Bacteria</taxon>
        <taxon>Pseudomonadati</taxon>
        <taxon>Pseudomonadota</taxon>
        <taxon>Betaproteobacteria</taxon>
        <taxon>Burkholderiales</taxon>
        <taxon>Comamonadaceae</taxon>
        <taxon>Ramlibacter</taxon>
    </lineage>
</organism>
<evidence type="ECO:0000313" key="3">
    <source>
        <dbReference type="Proteomes" id="UP000608513"/>
    </source>
</evidence>
<dbReference type="InterPro" id="IPR036291">
    <property type="entry name" value="NAD(P)-bd_dom_sf"/>
</dbReference>
<feature type="domain" description="NAD-dependent epimerase/dehydratase" evidence="1">
    <location>
        <begin position="41"/>
        <end position="205"/>
    </location>
</feature>
<proteinExistence type="predicted"/>
<gene>
    <name evidence="2" type="ORF">H8N03_14530</name>
</gene>
<evidence type="ECO:0000259" key="1">
    <source>
        <dbReference type="Pfam" id="PF01370"/>
    </source>
</evidence>
<dbReference type="Pfam" id="PF01370">
    <property type="entry name" value="Epimerase"/>
    <property type="match status" value="1"/>
</dbReference>
<accession>A0A923SBR3</accession>
<dbReference type="InterPro" id="IPR001509">
    <property type="entry name" value="Epimerase_deHydtase"/>
</dbReference>
<dbReference type="Gene3D" id="3.40.50.720">
    <property type="entry name" value="NAD(P)-binding Rossmann-like Domain"/>
    <property type="match status" value="1"/>
</dbReference>
<dbReference type="RefSeq" id="WP_187076921.1">
    <property type="nucleotide sequence ID" value="NZ_JACORT010000006.1"/>
</dbReference>
<dbReference type="EMBL" id="JACORT010000006">
    <property type="protein sequence ID" value="MBC5784166.1"/>
    <property type="molecule type" value="Genomic_DNA"/>
</dbReference>
<dbReference type="SUPFAM" id="SSF51735">
    <property type="entry name" value="NAD(P)-binding Rossmann-fold domains"/>
    <property type="match status" value="1"/>
</dbReference>
<protein>
    <submittedName>
        <fullName evidence="2">NAD(P)-dependent oxidoreductase</fullName>
    </submittedName>
</protein>
<name>A0A923SBR3_9BURK</name>
<dbReference type="Proteomes" id="UP000608513">
    <property type="component" value="Unassembled WGS sequence"/>
</dbReference>
<evidence type="ECO:0000313" key="2">
    <source>
        <dbReference type="EMBL" id="MBC5784166.1"/>
    </source>
</evidence>
<sequence>MTESAKDLPARIADVAALEELMSRPSPELVQALERVDGDLMVLGVGGKMGPTLARMAKRAGPGRRVIGVARFSEPGLREQLQQAGVECIAADLQSREALARLPDAPNIVFMAGRKFGSTGSEWLTWAMNAYVPGLVAERFARSRIVAFSTACVYPFVSKETEGAPESMPPTAPSGEYANSCVARERLFEHFSHLHQTPGRLLRLSYAIDMRYGVLHDVAQKVLRGEPIDLSMGHANIIWQGEANDWALRSLAHCTAPTTPLNLSGPRVSIRELACEFSLRLGKAPRFTGYEAETAWLVDCREAFRLFGEPQVGLARMLDWTADWVQRGGASLNKPTHYEARDGKY</sequence>
<comment type="caution">
    <text evidence="2">The sequence shown here is derived from an EMBL/GenBank/DDBJ whole genome shotgun (WGS) entry which is preliminary data.</text>
</comment>